<feature type="transmembrane region" description="Helical" evidence="6">
    <location>
        <begin position="232"/>
        <end position="250"/>
    </location>
</feature>
<keyword evidence="9" id="KW-1185">Reference proteome</keyword>
<gene>
    <name evidence="8" type="ORF">ACFFJD_12825</name>
</gene>
<dbReference type="PANTHER" id="PTHR23501">
    <property type="entry name" value="MAJOR FACILITATOR SUPERFAMILY"/>
    <property type="match status" value="1"/>
</dbReference>
<feature type="transmembrane region" description="Helical" evidence="6">
    <location>
        <begin position="143"/>
        <end position="164"/>
    </location>
</feature>
<dbReference type="InterPro" id="IPR011701">
    <property type="entry name" value="MFS"/>
</dbReference>
<dbReference type="Gene3D" id="1.20.1250.20">
    <property type="entry name" value="MFS general substrate transporter like domains"/>
    <property type="match status" value="1"/>
</dbReference>
<dbReference type="PROSITE" id="PS50850">
    <property type="entry name" value="MFS"/>
    <property type="match status" value="1"/>
</dbReference>
<feature type="transmembrane region" description="Helical" evidence="6">
    <location>
        <begin position="53"/>
        <end position="71"/>
    </location>
</feature>
<feature type="transmembrane region" description="Helical" evidence="6">
    <location>
        <begin position="20"/>
        <end position="41"/>
    </location>
</feature>
<evidence type="ECO:0000256" key="2">
    <source>
        <dbReference type="ARBA" id="ARBA00022448"/>
    </source>
</evidence>
<feature type="transmembrane region" description="Helical" evidence="6">
    <location>
        <begin position="271"/>
        <end position="293"/>
    </location>
</feature>
<evidence type="ECO:0000313" key="8">
    <source>
        <dbReference type="EMBL" id="MFC0315733.1"/>
    </source>
</evidence>
<proteinExistence type="predicted"/>
<reference evidence="8 9" key="1">
    <citation type="submission" date="2024-09" db="EMBL/GenBank/DDBJ databases">
        <authorList>
            <person name="Sun Q."/>
            <person name="Mori K."/>
        </authorList>
    </citation>
    <scope>NUCLEOTIDE SEQUENCE [LARGE SCALE GENOMIC DNA]</scope>
    <source>
        <strain evidence="8 9">CCM 7957</strain>
    </source>
</reference>
<evidence type="ECO:0000256" key="1">
    <source>
        <dbReference type="ARBA" id="ARBA00004651"/>
    </source>
</evidence>
<dbReference type="InterPro" id="IPR036259">
    <property type="entry name" value="MFS_trans_sf"/>
</dbReference>
<dbReference type="Proteomes" id="UP001589783">
    <property type="component" value="Unassembled WGS sequence"/>
</dbReference>
<feature type="transmembrane region" description="Helical" evidence="6">
    <location>
        <begin position="364"/>
        <end position="388"/>
    </location>
</feature>
<accession>A0ABV6HCQ9</accession>
<organism evidence="8 9">
    <name type="scientific">Gordonia phosphorivorans</name>
    <dbReference type="NCBI Taxonomy" id="1056982"/>
    <lineage>
        <taxon>Bacteria</taxon>
        <taxon>Bacillati</taxon>
        <taxon>Actinomycetota</taxon>
        <taxon>Actinomycetes</taxon>
        <taxon>Mycobacteriales</taxon>
        <taxon>Gordoniaceae</taxon>
        <taxon>Gordonia</taxon>
    </lineage>
</organism>
<evidence type="ECO:0000256" key="5">
    <source>
        <dbReference type="ARBA" id="ARBA00023136"/>
    </source>
</evidence>
<evidence type="ECO:0000256" key="4">
    <source>
        <dbReference type="ARBA" id="ARBA00022989"/>
    </source>
</evidence>
<evidence type="ECO:0000256" key="3">
    <source>
        <dbReference type="ARBA" id="ARBA00022692"/>
    </source>
</evidence>
<protein>
    <submittedName>
        <fullName evidence="8">MFS transporter</fullName>
    </submittedName>
</protein>
<dbReference type="RefSeq" id="WP_382364731.1">
    <property type="nucleotide sequence ID" value="NZ_JBHLWV010000022.1"/>
</dbReference>
<comment type="subcellular location">
    <subcellularLocation>
        <location evidence="1">Cell membrane</location>
        <topology evidence="1">Multi-pass membrane protein</topology>
    </subcellularLocation>
</comment>
<evidence type="ECO:0000256" key="6">
    <source>
        <dbReference type="SAM" id="Phobius"/>
    </source>
</evidence>
<feature type="transmembrane region" description="Helical" evidence="6">
    <location>
        <begin position="170"/>
        <end position="193"/>
    </location>
</feature>
<feature type="transmembrane region" description="Helical" evidence="6">
    <location>
        <begin position="409"/>
        <end position="431"/>
    </location>
</feature>
<feature type="transmembrane region" description="Helical" evidence="6">
    <location>
        <begin position="437"/>
        <end position="458"/>
    </location>
</feature>
<keyword evidence="3 6" id="KW-0812">Transmembrane</keyword>
<dbReference type="InterPro" id="IPR020846">
    <property type="entry name" value="MFS_dom"/>
</dbReference>
<feature type="transmembrane region" description="Helical" evidence="6">
    <location>
        <begin position="333"/>
        <end position="352"/>
    </location>
</feature>
<feature type="transmembrane region" description="Helical" evidence="6">
    <location>
        <begin position="299"/>
        <end position="321"/>
    </location>
</feature>
<keyword evidence="2" id="KW-0813">Transport</keyword>
<keyword evidence="4 6" id="KW-1133">Transmembrane helix</keyword>
<feature type="transmembrane region" description="Helical" evidence="6">
    <location>
        <begin position="205"/>
        <end position="226"/>
    </location>
</feature>
<sequence length="468" mass="47596">MPAAVGSWGELFGHDHRAPVVVLAGGIGLFATNTYVTTSLLPSAVAQIGGGEFYAWTMTVFVVAAVASSMVVSRALDRFGSRLSYVAGFGVFALGTLFAAAAPSMPVLLTGRAVQGVAAGLLAGLAFAVVRLVLPAHLWQRAVALLSAMWGVGNVAGPVVGGFFADIGFWRGAFGLLAILALALGAVAARVLPTRTASSGDADPVPWFALVLLAAAALALSLASIVSSMTSTVLWVLAAVVAAAAFVLRERSASNRVLPKQTYRGSSPLRWIYLAIALLTLASTIETFVPLFGQRLGGMSPLVAGLLGAAISWGWTVASLISSTVTTASTQRAVQVAGPLLISVGFVGYGALQSEAPSGAVVAGWFAALFVAGCGIGMAMAHWLTAGLRISDDPHEAAHVSAGMNTTQLIATAFGAALAGLLVSVGGPAVLGSARVLSFGYALIGVVAVAAVFAEFAAQRRHRAQRAR</sequence>
<name>A0ABV6HCQ9_9ACTN</name>
<feature type="transmembrane region" description="Helical" evidence="6">
    <location>
        <begin position="113"/>
        <end position="134"/>
    </location>
</feature>
<evidence type="ECO:0000313" key="9">
    <source>
        <dbReference type="Proteomes" id="UP001589783"/>
    </source>
</evidence>
<dbReference type="Gene3D" id="1.20.1720.10">
    <property type="entry name" value="Multidrug resistance protein D"/>
    <property type="match status" value="1"/>
</dbReference>
<dbReference type="Pfam" id="PF07690">
    <property type="entry name" value="MFS_1"/>
    <property type="match status" value="1"/>
</dbReference>
<comment type="caution">
    <text evidence="8">The sequence shown here is derived from an EMBL/GenBank/DDBJ whole genome shotgun (WGS) entry which is preliminary data.</text>
</comment>
<dbReference type="PANTHER" id="PTHR23501:SF154">
    <property type="entry name" value="MULTIDRUG-EFFLUX TRANSPORTER RV1634-RELATED"/>
    <property type="match status" value="1"/>
</dbReference>
<dbReference type="SUPFAM" id="SSF103473">
    <property type="entry name" value="MFS general substrate transporter"/>
    <property type="match status" value="1"/>
</dbReference>
<feature type="domain" description="Major facilitator superfamily (MFS) profile" evidence="7">
    <location>
        <begin position="19"/>
        <end position="463"/>
    </location>
</feature>
<feature type="transmembrane region" description="Helical" evidence="6">
    <location>
        <begin position="83"/>
        <end position="101"/>
    </location>
</feature>
<evidence type="ECO:0000259" key="7">
    <source>
        <dbReference type="PROSITE" id="PS50850"/>
    </source>
</evidence>
<dbReference type="EMBL" id="JBHLWV010000022">
    <property type="protein sequence ID" value="MFC0315733.1"/>
    <property type="molecule type" value="Genomic_DNA"/>
</dbReference>
<keyword evidence="5 6" id="KW-0472">Membrane</keyword>